<gene>
    <name evidence="1" type="ORF">PENSUB_631</name>
</gene>
<accession>A0A1Q5ULV0</accession>
<keyword evidence="2" id="KW-1185">Reference proteome</keyword>
<comment type="caution">
    <text evidence="1">The sequence shown here is derived from an EMBL/GenBank/DDBJ whole genome shotgun (WGS) entry which is preliminary data.</text>
</comment>
<dbReference type="EMBL" id="MNBE01000128">
    <property type="protein sequence ID" value="OKP13440.1"/>
    <property type="molecule type" value="Genomic_DNA"/>
</dbReference>
<dbReference type="Proteomes" id="UP000186955">
    <property type="component" value="Unassembled WGS sequence"/>
</dbReference>
<name>A0A1Q5ULV0_9EURO</name>
<dbReference type="AlphaFoldDB" id="A0A1Q5ULV0"/>
<protein>
    <submittedName>
        <fullName evidence="1">Uncharacterized protein</fullName>
    </submittedName>
</protein>
<sequence>MTQPIAIQPKPVKKPEHTTSYQDKCEGCDIQRVGNPYTACACWSKCKTCDKSTITSHRELYHIQNVSMGKCTCPKTTA</sequence>
<evidence type="ECO:0000313" key="1">
    <source>
        <dbReference type="EMBL" id="OKP13440.1"/>
    </source>
</evidence>
<proteinExistence type="predicted"/>
<organism evidence="1 2">
    <name type="scientific">Penicillium subrubescens</name>
    <dbReference type="NCBI Taxonomy" id="1316194"/>
    <lineage>
        <taxon>Eukaryota</taxon>
        <taxon>Fungi</taxon>
        <taxon>Dikarya</taxon>
        <taxon>Ascomycota</taxon>
        <taxon>Pezizomycotina</taxon>
        <taxon>Eurotiomycetes</taxon>
        <taxon>Eurotiomycetidae</taxon>
        <taxon>Eurotiales</taxon>
        <taxon>Aspergillaceae</taxon>
        <taxon>Penicillium</taxon>
    </lineage>
</organism>
<evidence type="ECO:0000313" key="2">
    <source>
        <dbReference type="Proteomes" id="UP000186955"/>
    </source>
</evidence>
<reference evidence="1 2" key="1">
    <citation type="submission" date="2016-10" db="EMBL/GenBank/DDBJ databases">
        <title>Genome sequence of the ascomycete fungus Penicillium subrubescens.</title>
        <authorList>
            <person name="De Vries R.P."/>
            <person name="Peng M."/>
            <person name="Dilokpimol A."/>
            <person name="Hilden K."/>
            <person name="Makela M.R."/>
            <person name="Grigoriev I."/>
            <person name="Riley R."/>
            <person name="Granchi Z."/>
        </authorList>
    </citation>
    <scope>NUCLEOTIDE SEQUENCE [LARGE SCALE GENOMIC DNA]</scope>
    <source>
        <strain evidence="1 2">CBS 132785</strain>
    </source>
</reference>